<evidence type="ECO:0000256" key="3">
    <source>
        <dbReference type="ARBA" id="ARBA00004239"/>
    </source>
</evidence>
<evidence type="ECO:0000256" key="13">
    <source>
        <dbReference type="ARBA" id="ARBA00023145"/>
    </source>
</evidence>
<evidence type="ECO:0000256" key="16">
    <source>
        <dbReference type="SAM" id="MobiDB-lite"/>
    </source>
</evidence>
<dbReference type="EC" id="3.4.14.10" evidence="4"/>
<dbReference type="Pfam" id="PF09286">
    <property type="entry name" value="Pro-kuma_activ"/>
    <property type="match status" value="1"/>
</dbReference>
<keyword evidence="14" id="KW-0325">Glycoprotein</keyword>
<keyword evidence="5" id="KW-0964">Secreted</keyword>
<dbReference type="InterPro" id="IPR015366">
    <property type="entry name" value="S53_propep"/>
</dbReference>
<dbReference type="GO" id="GO:0006508">
    <property type="term" value="P:proteolysis"/>
    <property type="evidence" value="ECO:0007669"/>
    <property type="project" value="UniProtKB-KW"/>
</dbReference>
<evidence type="ECO:0000256" key="10">
    <source>
        <dbReference type="ARBA" id="ARBA00022825"/>
    </source>
</evidence>
<comment type="catalytic activity">
    <reaction evidence="1">
        <text>Release of an N-terminal tripeptide from a polypeptide.</text>
        <dbReference type="EC" id="3.4.14.10"/>
    </reaction>
</comment>
<evidence type="ECO:0000256" key="15">
    <source>
        <dbReference type="PROSITE-ProRule" id="PRU01032"/>
    </source>
</evidence>
<dbReference type="Gene3D" id="3.40.50.200">
    <property type="entry name" value="Peptidase S8/S53 domain"/>
    <property type="match status" value="1"/>
</dbReference>
<dbReference type="OrthoDB" id="409122at2759"/>
<feature type="active site" description="Charge relay system" evidence="15">
    <location>
        <position position="330"/>
    </location>
</feature>
<dbReference type="Pfam" id="PF00082">
    <property type="entry name" value="Peptidase_S8"/>
    <property type="match status" value="1"/>
</dbReference>
<name>A0A194UWE5_CYTMA</name>
<dbReference type="GO" id="GO:0005576">
    <property type="term" value="C:extracellular region"/>
    <property type="evidence" value="ECO:0007669"/>
    <property type="project" value="UniProtKB-SubCell"/>
</dbReference>
<evidence type="ECO:0000256" key="14">
    <source>
        <dbReference type="ARBA" id="ARBA00023180"/>
    </source>
</evidence>
<dbReference type="GO" id="GO:0008240">
    <property type="term" value="F:tripeptidyl-peptidase activity"/>
    <property type="evidence" value="ECO:0007669"/>
    <property type="project" value="UniProtKB-EC"/>
</dbReference>
<dbReference type="PANTHER" id="PTHR14218">
    <property type="entry name" value="PROTEASE S8 TRIPEPTIDYL PEPTIDASE I CLN2"/>
    <property type="match status" value="1"/>
</dbReference>
<dbReference type="EMBL" id="KN714685">
    <property type="protein sequence ID" value="KUI56042.1"/>
    <property type="molecule type" value="Genomic_DNA"/>
</dbReference>
<organism evidence="19 20">
    <name type="scientific">Cytospora mali</name>
    <name type="common">Apple Valsa canker fungus</name>
    <name type="synonym">Valsa mali</name>
    <dbReference type="NCBI Taxonomy" id="578113"/>
    <lineage>
        <taxon>Eukaryota</taxon>
        <taxon>Fungi</taxon>
        <taxon>Dikarya</taxon>
        <taxon>Ascomycota</taxon>
        <taxon>Pezizomycotina</taxon>
        <taxon>Sordariomycetes</taxon>
        <taxon>Sordariomycetidae</taxon>
        <taxon>Diaporthales</taxon>
        <taxon>Cytosporaceae</taxon>
        <taxon>Cytospora</taxon>
    </lineage>
</organism>
<dbReference type="GO" id="GO:0046872">
    <property type="term" value="F:metal ion binding"/>
    <property type="evidence" value="ECO:0007669"/>
    <property type="project" value="UniProtKB-UniRule"/>
</dbReference>
<feature type="binding site" evidence="15">
    <location>
        <position position="617"/>
    </location>
    <ligand>
        <name>Ca(2+)</name>
        <dbReference type="ChEBI" id="CHEBI:29108"/>
    </ligand>
</feature>
<evidence type="ECO:0000256" key="6">
    <source>
        <dbReference type="ARBA" id="ARBA00022670"/>
    </source>
</evidence>
<dbReference type="CDD" id="cd04056">
    <property type="entry name" value="Peptidases_S53"/>
    <property type="match status" value="1"/>
</dbReference>
<feature type="active site" description="Charge relay system" evidence="15">
    <location>
        <position position="575"/>
    </location>
</feature>
<keyword evidence="11 15" id="KW-0106">Calcium</keyword>
<evidence type="ECO:0000259" key="18">
    <source>
        <dbReference type="PROSITE" id="PS51695"/>
    </source>
</evidence>
<feature type="compositionally biased region" description="Basic and acidic residues" evidence="16">
    <location>
        <begin position="208"/>
        <end position="222"/>
    </location>
</feature>
<dbReference type="Proteomes" id="UP000078576">
    <property type="component" value="Unassembled WGS sequence"/>
</dbReference>
<evidence type="ECO:0000256" key="1">
    <source>
        <dbReference type="ARBA" id="ARBA00001910"/>
    </source>
</evidence>
<reference evidence="20" key="1">
    <citation type="submission" date="2014-12" db="EMBL/GenBank/DDBJ databases">
        <title>Genome Sequence of Valsa Canker Pathogens Uncovers a Specific Adaption of Colonization on Woody Bark.</title>
        <authorList>
            <person name="Yin Z."/>
            <person name="Liu H."/>
            <person name="Gao X."/>
            <person name="Li Z."/>
            <person name="Song N."/>
            <person name="Ke X."/>
            <person name="Dai Q."/>
            <person name="Wu Y."/>
            <person name="Sun Y."/>
            <person name="Xu J.-R."/>
            <person name="Kang Z.K."/>
            <person name="Wang L."/>
            <person name="Huang L."/>
        </authorList>
    </citation>
    <scope>NUCLEOTIDE SEQUENCE [LARGE SCALE GENOMIC DNA]</scope>
    <source>
        <strain evidence="20">SXYL134</strain>
    </source>
</reference>
<feature type="region of interest" description="Disordered" evidence="16">
    <location>
        <begin position="208"/>
        <end position="238"/>
    </location>
</feature>
<dbReference type="InterPro" id="IPR050819">
    <property type="entry name" value="Tripeptidyl-peptidase_I"/>
</dbReference>
<feature type="active site" description="Charge relay system" evidence="15">
    <location>
        <position position="334"/>
    </location>
</feature>
<keyword evidence="13" id="KW-0865">Zymogen</keyword>
<dbReference type="SMART" id="SM00944">
    <property type="entry name" value="Pro-kuma_activ"/>
    <property type="match status" value="1"/>
</dbReference>
<keyword evidence="20" id="KW-1185">Reference proteome</keyword>
<accession>A0A194UWE5</accession>
<keyword evidence="7 15" id="KW-0479">Metal-binding</keyword>
<feature type="chain" id="PRO_5008265930" description="tripeptidyl-peptidase II" evidence="17">
    <location>
        <begin position="20"/>
        <end position="658"/>
    </location>
</feature>
<gene>
    <name evidence="19" type="ORF">VP1G_03417</name>
</gene>
<keyword evidence="9 15" id="KW-0378">Hydrolase</keyword>
<feature type="domain" description="Peptidase S53" evidence="18">
    <location>
        <begin position="253"/>
        <end position="657"/>
    </location>
</feature>
<feature type="binding site" evidence="15">
    <location>
        <position position="616"/>
    </location>
    <ligand>
        <name>Ca(2+)</name>
        <dbReference type="ChEBI" id="CHEBI:29108"/>
    </ligand>
</feature>
<dbReference type="CDD" id="cd11377">
    <property type="entry name" value="Pro-peptidase_S53"/>
    <property type="match status" value="1"/>
</dbReference>
<dbReference type="FunFam" id="3.40.50.200:FF:000015">
    <property type="entry name" value="Tripeptidyl peptidase A"/>
    <property type="match status" value="1"/>
</dbReference>
<evidence type="ECO:0000256" key="5">
    <source>
        <dbReference type="ARBA" id="ARBA00022525"/>
    </source>
</evidence>
<keyword evidence="6 15" id="KW-0645">Protease</keyword>
<proteinExistence type="predicted"/>
<evidence type="ECO:0000256" key="11">
    <source>
        <dbReference type="ARBA" id="ARBA00022837"/>
    </source>
</evidence>
<dbReference type="InterPro" id="IPR000209">
    <property type="entry name" value="Peptidase_S8/S53_dom"/>
</dbReference>
<keyword evidence="8 17" id="KW-0732">Signal</keyword>
<comment type="cofactor">
    <cofactor evidence="15">
        <name>Ca(2+)</name>
        <dbReference type="ChEBI" id="CHEBI:29108"/>
    </cofactor>
    <text evidence="15">Binds 1 Ca(2+) ion per subunit.</text>
</comment>
<feature type="binding site" evidence="15">
    <location>
        <position position="635"/>
    </location>
    <ligand>
        <name>Ca(2+)</name>
        <dbReference type="ChEBI" id="CHEBI:29108"/>
    </ligand>
</feature>
<evidence type="ECO:0000256" key="12">
    <source>
        <dbReference type="ARBA" id="ARBA00023026"/>
    </source>
</evidence>
<evidence type="ECO:0000256" key="4">
    <source>
        <dbReference type="ARBA" id="ARBA00012462"/>
    </source>
</evidence>
<protein>
    <recommendedName>
        <fullName evidence="4">tripeptidyl-peptidase II</fullName>
        <ecNumber evidence="4">3.4.14.10</ecNumber>
    </recommendedName>
</protein>
<dbReference type="PANTHER" id="PTHR14218:SF19">
    <property type="entry name" value="SERINE PROTEASE AORO, PUTATIVE (AFU_ORTHOLOGUE AFUA_6G10250)-RELATED"/>
    <property type="match status" value="1"/>
</dbReference>
<dbReference type="SUPFAM" id="SSF52743">
    <property type="entry name" value="Subtilisin-like"/>
    <property type="match status" value="1"/>
</dbReference>
<dbReference type="SUPFAM" id="SSF54897">
    <property type="entry name" value="Protease propeptides/inhibitors"/>
    <property type="match status" value="1"/>
</dbReference>
<comment type="function">
    <text evidence="2">Secreted tripeptidyl-peptidase which degrades proteins at acidic pHs and is involved in virulence.</text>
</comment>
<keyword evidence="10 15" id="KW-0720">Serine protease</keyword>
<feature type="signal peptide" evidence="17">
    <location>
        <begin position="1"/>
        <end position="19"/>
    </location>
</feature>
<evidence type="ECO:0000256" key="17">
    <source>
        <dbReference type="SAM" id="SignalP"/>
    </source>
</evidence>
<comment type="subcellular location">
    <subcellularLocation>
        <location evidence="3">Secreted</location>
        <location evidence="3">Extracellular space</location>
    </subcellularLocation>
</comment>
<sequence length="658" mass="71592">MRFSVLTIIITALVAAVEAKPIRPTISRHVVHEERPVARSTWSKSHRIHGAAMIPVRVGLTQQNLHRAEEFIRDVAHPDSPNYGKHWSPEKVVETFMPKKDSIDAVMGWLQMEGIHPSRTRLSASKSWLMFNATVQEMEQMLKTTYHVYKHPSAETARHIACDKYHIPEHLVEHIDIITPTVHFDQSFGKGRKNHHMDISEETMTELGKRSADLQKRQRPEHGIIGSPNDGSNPKQGANLENALMDLSQCDTMITPACLRALYKTPEGSLAASNNTLGIVEYTPQAFLQTDLDMYFRDFQSGLEGKSPNVELLDNAVVQTTNQSFSFNGESALDLEFAMALIYPQQATLYQVGDLTQGASFNNFLDGIDGSYCSFEGGDSKDPSIDGQYSAQVNCGTSRPTNVISTSYGQNEADLGAKYEQRQCDEYMKLALQGVTVIYSSGDFGVAGNGDQCIDTATGAFNNGSSGLFNPSFPGTCPYVTSVGATQISSGSTVTAPESACEQVIFSGGGFSNVFSMPSYQTDAVSSYFENHAPPYGADRFNNSQVVRGFPDVSANGANYVTAVDGKFSLSYGTSASAPVFASIINLINEKRIQSGKGPVGFINPVLYANPQIMNDVTSGNNPGCGTNGFSAVEGWDPLTGLGTPNYEKMEALFMTLP</sequence>
<dbReference type="AlphaFoldDB" id="A0A194UWE5"/>
<evidence type="ECO:0000256" key="8">
    <source>
        <dbReference type="ARBA" id="ARBA00022729"/>
    </source>
</evidence>
<evidence type="ECO:0000256" key="2">
    <source>
        <dbReference type="ARBA" id="ARBA00002451"/>
    </source>
</evidence>
<dbReference type="InterPro" id="IPR030400">
    <property type="entry name" value="Sedolisin_dom"/>
</dbReference>
<dbReference type="GO" id="GO:0004252">
    <property type="term" value="F:serine-type endopeptidase activity"/>
    <property type="evidence" value="ECO:0007669"/>
    <property type="project" value="UniProtKB-UniRule"/>
</dbReference>
<feature type="binding site" evidence="15">
    <location>
        <position position="637"/>
    </location>
    <ligand>
        <name>Ca(2+)</name>
        <dbReference type="ChEBI" id="CHEBI:29108"/>
    </ligand>
</feature>
<dbReference type="InterPro" id="IPR036852">
    <property type="entry name" value="Peptidase_S8/S53_dom_sf"/>
</dbReference>
<keyword evidence="12" id="KW-0843">Virulence</keyword>
<evidence type="ECO:0000313" key="20">
    <source>
        <dbReference type="Proteomes" id="UP000078576"/>
    </source>
</evidence>
<dbReference type="PROSITE" id="PS51695">
    <property type="entry name" value="SEDOLISIN"/>
    <property type="match status" value="1"/>
</dbReference>
<dbReference type="STRING" id="694573.A0A194UWE5"/>
<evidence type="ECO:0000256" key="7">
    <source>
        <dbReference type="ARBA" id="ARBA00022723"/>
    </source>
</evidence>
<evidence type="ECO:0000313" key="19">
    <source>
        <dbReference type="EMBL" id="KUI56042.1"/>
    </source>
</evidence>
<evidence type="ECO:0000256" key="9">
    <source>
        <dbReference type="ARBA" id="ARBA00022801"/>
    </source>
</evidence>